<dbReference type="GO" id="GO:0006355">
    <property type="term" value="P:regulation of DNA-templated transcription"/>
    <property type="evidence" value="ECO:0007669"/>
    <property type="project" value="InterPro"/>
</dbReference>
<evidence type="ECO:0000313" key="3">
    <source>
        <dbReference type="EMBL" id="KYF73899.1"/>
    </source>
</evidence>
<feature type="domain" description="PAS fold-2" evidence="2">
    <location>
        <begin position="32"/>
        <end position="113"/>
    </location>
</feature>
<dbReference type="InterPro" id="IPR035965">
    <property type="entry name" value="PAS-like_dom_sf"/>
</dbReference>
<accession>A0A150R114</accession>
<feature type="region of interest" description="Disordered" evidence="1">
    <location>
        <begin position="1"/>
        <end position="38"/>
    </location>
</feature>
<comment type="caution">
    <text evidence="3">The sequence shown here is derived from an EMBL/GenBank/DDBJ whole genome shotgun (WGS) entry which is preliminary data.</text>
</comment>
<proteinExistence type="predicted"/>
<gene>
    <name evidence="3" type="ORF">BE17_05675</name>
</gene>
<dbReference type="Gene3D" id="3.30.450.20">
    <property type="entry name" value="PAS domain"/>
    <property type="match status" value="1"/>
</dbReference>
<dbReference type="InterPro" id="IPR013654">
    <property type="entry name" value="PAS_2"/>
</dbReference>
<reference evidence="3 4" key="1">
    <citation type="submission" date="2014-02" db="EMBL/GenBank/DDBJ databases">
        <title>The small core and large imbalanced accessory genome model reveals a collaborative survival strategy of Sorangium cellulosum strains in nature.</title>
        <authorList>
            <person name="Han K."/>
            <person name="Peng R."/>
            <person name="Blom J."/>
            <person name="Li Y.-Z."/>
        </authorList>
    </citation>
    <scope>NUCLEOTIDE SEQUENCE [LARGE SCALE GENOMIC DNA]</scope>
    <source>
        <strain evidence="3 4">So0011-07</strain>
    </source>
</reference>
<dbReference type="Pfam" id="PF08446">
    <property type="entry name" value="PAS_2"/>
    <property type="match status" value="1"/>
</dbReference>
<evidence type="ECO:0000259" key="2">
    <source>
        <dbReference type="Pfam" id="PF08446"/>
    </source>
</evidence>
<dbReference type="EMBL" id="JEMB01003341">
    <property type="protein sequence ID" value="KYF73899.1"/>
    <property type="molecule type" value="Genomic_DNA"/>
</dbReference>
<name>A0A150R114_SORCE</name>
<sequence>MVGNTDFEEERLGGPGDVEGPDPGRQLDPGDCAREPIHIPGSIQPHGVLLSLTEPELTIVQASESTAALLAIDPGALLGQPASRLLDRASIRCIHAALEGRLIRGRNPLRVVVVNFGRREST</sequence>
<dbReference type="Proteomes" id="UP000075635">
    <property type="component" value="Unassembled WGS sequence"/>
</dbReference>
<evidence type="ECO:0000313" key="4">
    <source>
        <dbReference type="Proteomes" id="UP000075635"/>
    </source>
</evidence>
<evidence type="ECO:0000256" key="1">
    <source>
        <dbReference type="SAM" id="MobiDB-lite"/>
    </source>
</evidence>
<dbReference type="SUPFAM" id="SSF55785">
    <property type="entry name" value="PYP-like sensor domain (PAS domain)"/>
    <property type="match status" value="1"/>
</dbReference>
<dbReference type="AlphaFoldDB" id="A0A150R114"/>
<protein>
    <recommendedName>
        <fullName evidence="2">PAS fold-2 domain-containing protein</fullName>
    </recommendedName>
</protein>
<organism evidence="3 4">
    <name type="scientific">Sorangium cellulosum</name>
    <name type="common">Polyangium cellulosum</name>
    <dbReference type="NCBI Taxonomy" id="56"/>
    <lineage>
        <taxon>Bacteria</taxon>
        <taxon>Pseudomonadati</taxon>
        <taxon>Myxococcota</taxon>
        <taxon>Polyangia</taxon>
        <taxon>Polyangiales</taxon>
        <taxon>Polyangiaceae</taxon>
        <taxon>Sorangium</taxon>
    </lineage>
</organism>